<organism evidence="3 4">
    <name type="scientific">Candidatus Corynebacterium avicola</name>
    <dbReference type="NCBI Taxonomy" id="2838527"/>
    <lineage>
        <taxon>Bacteria</taxon>
        <taxon>Bacillati</taxon>
        <taxon>Actinomycetota</taxon>
        <taxon>Actinomycetes</taxon>
        <taxon>Mycobacteriales</taxon>
        <taxon>Corynebacteriaceae</taxon>
        <taxon>Corynebacterium</taxon>
    </lineage>
</organism>
<proteinExistence type="predicted"/>
<comment type="caution">
    <text evidence="3">The sequence shown here is derived from an EMBL/GenBank/DDBJ whole genome shotgun (WGS) entry which is preliminary data.</text>
</comment>
<sequence length="1130" mass="117570">MVVFGVRHHSPACTRALLEALVELRPAAVAVEFPADLAEHLPWLGNDGVKAPVAVAAAVDTADTIGRGMSLYPFADFSPELAVIRWAVAHDVPVHAVDLPVGAKVDGDETTGNSGGNAADVSDMISQDAWDARVETMSTGAPWRAVRRAALAVGYAARASELSGGPRDPRTSAREGHMRQRVEELVTRHSSDGPVFVVVGSFHAASLMGEFDSSGSMTELGEFKVSPVTSSLVPYSFAQLDSRSGYPSGIRDPRWRQLVLGVPSPEPLGPVVTGVITDVARALRSSGHPAGPAEIGEAVRVANGLAAIRDLPAPGRGEVLEALTTVLAQGSVAGHGRAVATALQQVMVGDRTGELPSDAPEPALLAAVRAHVAELGMPTQERSAAKDVRVEPFGGRTGLARHVLLQRLDVLSVPYLLDSTAGTTRGLGNRSYTATVSWRAHTTAALNLLGSSGVSLEQVTEMVLLGRISAAEGVHAVLEAVADAARTGADNALCRALDALEPLEGSLGFSAAVHATELLGPVSGSLPAAALLSADTRDRCAATAAQLAGAVVREVQGVAGSDDLADARLLGRTASLVEAHTTELTAALHRLVDHGSPLMSGAAVAVLDRVAEPRCGTDLEPRIGSWLDLGARAATRKILERRLAGYLAGSSHTWTTSGAVDGLVDRLNAAPDDLFVSALPALRGAFDTVSPAEREDFLDHLAAMLGDRPDGDLDVPAETMTGFATIDSEARHRLAALGLADVHFAPATRWRLILGADPEELPPTASRMASTLDELYGDPGADPTGATSGRVRAGRRGNGGRGGDRRISVRTWSGDIEALFGADQVQEILATAAEKGRADALLGPDGTGTLDPGSVRPSVELLSTVLGLRGALSESQLGMLRPLVARLVNELTKELASRITPVLAGLAGSRPTTRRTGRLDLPATIRRNLRHVTEIDGRCLVVPETPVFLSPVHKTSPWHIIVVVDVSPSMETSTVYAAVTAAILSGIATYRISVLTFDSEVMDLSGLADDPLSLLLEVSPGGGTDIAKAVAVAADKVTDPTRTAMVVISDFEEGGSVPMLISRVRDLVESGVRMLGCAALTDGDTSSGGADSVTGVSYNVGVTRQLAAVGMRVAPVSPVQLARWVGEVLR</sequence>
<dbReference type="PANTHER" id="PTHR30634">
    <property type="entry name" value="OUTER MEMBRANE LOLAB LIPOPROTEIN INSERTION APPARATUS"/>
    <property type="match status" value="1"/>
</dbReference>
<dbReference type="InterPro" id="IPR036465">
    <property type="entry name" value="vWFA_dom_sf"/>
</dbReference>
<dbReference type="SMART" id="SM00327">
    <property type="entry name" value="VWA"/>
    <property type="match status" value="1"/>
</dbReference>
<dbReference type="InterPro" id="IPR043737">
    <property type="entry name" value="DUF5682"/>
</dbReference>
<evidence type="ECO:0000313" key="4">
    <source>
        <dbReference type="Proteomes" id="UP000824190"/>
    </source>
</evidence>
<dbReference type="Pfam" id="PF05762">
    <property type="entry name" value="VWA_CoxE"/>
    <property type="match status" value="1"/>
</dbReference>
<gene>
    <name evidence="3" type="ORF">H9870_12770</name>
</gene>
<dbReference type="PANTHER" id="PTHR30634:SF7">
    <property type="entry name" value="VWA DOMAIN-CONTAINING PROTEIN"/>
    <property type="match status" value="1"/>
</dbReference>
<dbReference type="AlphaFoldDB" id="A0A9D1ULU5"/>
<dbReference type="InterPro" id="IPR002035">
    <property type="entry name" value="VWF_A"/>
</dbReference>
<reference evidence="3" key="2">
    <citation type="submission" date="2021-04" db="EMBL/GenBank/DDBJ databases">
        <authorList>
            <person name="Gilroy R."/>
        </authorList>
    </citation>
    <scope>NUCLEOTIDE SEQUENCE</scope>
    <source>
        <strain evidence="3">CHK32-1732</strain>
    </source>
</reference>
<feature type="region of interest" description="Disordered" evidence="1">
    <location>
        <begin position="780"/>
        <end position="806"/>
    </location>
</feature>
<evidence type="ECO:0000256" key="1">
    <source>
        <dbReference type="SAM" id="MobiDB-lite"/>
    </source>
</evidence>
<dbReference type="Pfam" id="PF18934">
    <property type="entry name" value="DUF5682"/>
    <property type="match status" value="1"/>
</dbReference>
<dbReference type="Proteomes" id="UP000824190">
    <property type="component" value="Unassembled WGS sequence"/>
</dbReference>
<accession>A0A9D1ULU5</accession>
<dbReference type="Gene3D" id="3.40.50.410">
    <property type="entry name" value="von Willebrand factor, type A domain"/>
    <property type="match status" value="1"/>
</dbReference>
<evidence type="ECO:0000259" key="2">
    <source>
        <dbReference type="SMART" id="SM00327"/>
    </source>
</evidence>
<dbReference type="EMBL" id="DXGC01000107">
    <property type="protein sequence ID" value="HIW92517.1"/>
    <property type="molecule type" value="Genomic_DNA"/>
</dbReference>
<name>A0A9D1ULU5_9CORY</name>
<reference evidence="3" key="1">
    <citation type="journal article" date="2021" name="PeerJ">
        <title>Extensive microbial diversity within the chicken gut microbiome revealed by metagenomics and culture.</title>
        <authorList>
            <person name="Gilroy R."/>
            <person name="Ravi A."/>
            <person name="Getino M."/>
            <person name="Pursley I."/>
            <person name="Horton D.L."/>
            <person name="Alikhan N.F."/>
            <person name="Baker D."/>
            <person name="Gharbi K."/>
            <person name="Hall N."/>
            <person name="Watson M."/>
            <person name="Adriaenssens E.M."/>
            <person name="Foster-Nyarko E."/>
            <person name="Jarju S."/>
            <person name="Secka A."/>
            <person name="Antonio M."/>
            <person name="Oren A."/>
            <person name="Chaudhuri R.R."/>
            <person name="La Ragione R."/>
            <person name="Hildebrand F."/>
            <person name="Pallen M.J."/>
        </authorList>
    </citation>
    <scope>NUCLEOTIDE SEQUENCE</scope>
    <source>
        <strain evidence="3">CHK32-1732</strain>
    </source>
</reference>
<dbReference type="SUPFAM" id="SSF53300">
    <property type="entry name" value="vWA-like"/>
    <property type="match status" value="1"/>
</dbReference>
<dbReference type="InterPro" id="IPR008912">
    <property type="entry name" value="Uncharacterised_CoxE"/>
</dbReference>
<dbReference type="InterPro" id="IPR050458">
    <property type="entry name" value="LolB"/>
</dbReference>
<protein>
    <submittedName>
        <fullName evidence="3">VWA domain-containing protein</fullName>
    </submittedName>
</protein>
<evidence type="ECO:0000313" key="3">
    <source>
        <dbReference type="EMBL" id="HIW92517.1"/>
    </source>
</evidence>
<feature type="domain" description="VWFA" evidence="2">
    <location>
        <begin position="957"/>
        <end position="1114"/>
    </location>
</feature>